<accession>A0ABN1KX98</accession>
<feature type="coiled-coil region" evidence="1">
    <location>
        <begin position="441"/>
        <end position="475"/>
    </location>
</feature>
<evidence type="ECO:0000313" key="2">
    <source>
        <dbReference type="EMBL" id="GAA0777814.1"/>
    </source>
</evidence>
<organism evidence="2 3">
    <name type="scientific">Clostridium subterminale</name>
    <dbReference type="NCBI Taxonomy" id="1550"/>
    <lineage>
        <taxon>Bacteria</taxon>
        <taxon>Bacillati</taxon>
        <taxon>Bacillota</taxon>
        <taxon>Clostridia</taxon>
        <taxon>Eubacteriales</taxon>
        <taxon>Clostridiaceae</taxon>
        <taxon>Clostridium</taxon>
    </lineage>
</organism>
<dbReference type="EMBL" id="BAAACI010000008">
    <property type="protein sequence ID" value="GAA0777814.1"/>
    <property type="molecule type" value="Genomic_DNA"/>
</dbReference>
<keyword evidence="1" id="KW-0175">Coiled coil</keyword>
<evidence type="ECO:0000256" key="1">
    <source>
        <dbReference type="SAM" id="Coils"/>
    </source>
</evidence>
<dbReference type="RefSeq" id="WP_343827682.1">
    <property type="nucleotide sequence ID" value="NZ_BAAACI010000008.1"/>
</dbReference>
<proteinExistence type="predicted"/>
<evidence type="ECO:0000313" key="3">
    <source>
        <dbReference type="Proteomes" id="UP001501047"/>
    </source>
</evidence>
<gene>
    <name evidence="2" type="ORF">GCM10008908_33580</name>
</gene>
<comment type="caution">
    <text evidence="2">The sequence shown here is derived from an EMBL/GenBank/DDBJ whole genome shotgun (WGS) entry which is preliminary data.</text>
</comment>
<sequence>MTNEKYDCFLVKQKDGRLLKFCYDSKQGIYYQIFMNHEWSEKMGIYKDSFEYFYVLEEGNGKIHVFCQDICGDLILSTLEGKEWTHKTLLHMKCDVITPIRIRAFFCSKDIHLLYNVVDKHTYSEILVHQVAENGTLWTQPQIIANLESYSKFPYGTYQACESNIILLNTMISGVYQLISRSFHIVEGRWGKEEVIHMSLLPYIDFTFCVEENRKHYLFITQDDHVNRVIYQYKEVGLQKNTILFQYEKINSCTLILYNRVLWALWICDNKLYGCFSEDYGQNFSNPQVYRHFDKILPVKVFYQENIEDKQNNYFINEIYVVNVNGQEQLFLPELLEASIDTEVENNKNLEHKVENSTFKKEELKSYFSKVKILRREKEELELKLKEAYEELRTLKEGMQHEKNQISNLKYKFYNEKEKIKIYMYDNDVLKKKNSCLEQMLLQKDKEKILMEKKLDEKEKESENLKQQISIKSAEDLSDTEEVKTRNENKISKHVRFSLIKWLLDDEI</sequence>
<name>A0ABN1KX98_CLOSU</name>
<protein>
    <submittedName>
        <fullName evidence="2">Uncharacterized protein</fullName>
    </submittedName>
</protein>
<reference evidence="2 3" key="1">
    <citation type="journal article" date="2019" name="Int. J. Syst. Evol. Microbiol.">
        <title>The Global Catalogue of Microorganisms (GCM) 10K type strain sequencing project: providing services to taxonomists for standard genome sequencing and annotation.</title>
        <authorList>
            <consortium name="The Broad Institute Genomics Platform"/>
            <consortium name="The Broad Institute Genome Sequencing Center for Infectious Disease"/>
            <person name="Wu L."/>
            <person name="Ma J."/>
        </authorList>
    </citation>
    <scope>NUCLEOTIDE SEQUENCE [LARGE SCALE GENOMIC DNA]</scope>
    <source>
        <strain evidence="2 3">JCM 1417</strain>
    </source>
</reference>
<keyword evidence="3" id="KW-1185">Reference proteome</keyword>
<feature type="coiled-coil region" evidence="1">
    <location>
        <begin position="364"/>
        <end position="405"/>
    </location>
</feature>
<dbReference type="Proteomes" id="UP001501047">
    <property type="component" value="Unassembled WGS sequence"/>
</dbReference>